<protein>
    <recommendedName>
        <fullName evidence="3">Tellurite resistance protein TerB</fullName>
    </recommendedName>
</protein>
<evidence type="ECO:0000313" key="2">
    <source>
        <dbReference type="EMBL" id="VFK74518.1"/>
    </source>
</evidence>
<reference evidence="2" key="1">
    <citation type="submission" date="2019-02" db="EMBL/GenBank/DDBJ databases">
        <authorList>
            <person name="Gruber-Vodicka R. H."/>
            <person name="Seah K. B. B."/>
        </authorList>
    </citation>
    <scope>NUCLEOTIDE SEQUENCE</scope>
    <source>
        <strain evidence="2">BECK_BZ198</strain>
        <strain evidence="1">BECK_BZ199</strain>
    </source>
</reference>
<evidence type="ECO:0008006" key="3">
    <source>
        <dbReference type="Google" id="ProtNLM"/>
    </source>
</evidence>
<gene>
    <name evidence="2" type="ORF">BECKMB1821H_GA0114242_10065</name>
    <name evidence="1" type="ORF">BECKMB1821I_GA0114274_100170</name>
</gene>
<name>A0A451B893_9GAMM</name>
<proteinExistence type="predicted"/>
<dbReference type="EMBL" id="CAADFQ010000001">
    <property type="protein sequence ID" value="VFK26631.1"/>
    <property type="molecule type" value="Genomic_DNA"/>
</dbReference>
<dbReference type="EMBL" id="CAADGH010000006">
    <property type="protein sequence ID" value="VFK74518.1"/>
    <property type="molecule type" value="Genomic_DNA"/>
</dbReference>
<accession>A0A451B893</accession>
<sequence>MKKRLLFHSNIANTRVSGIWVVQSKPAIVVSSAWRMVKFGRIIANNQRNLENRKMADLNKLKADILADGIIDEEEVKTLRDAIYEDGTVDREEIDLLVGLRNEAKETCKAFSELFFTAMREHVLADGAIDEDEVRLLDAAIYADGVVDDDEKQLLRDLKAGAKSTCSAFDALCDKCLV</sequence>
<dbReference type="AlphaFoldDB" id="A0A451B893"/>
<evidence type="ECO:0000313" key="1">
    <source>
        <dbReference type="EMBL" id="VFK26631.1"/>
    </source>
</evidence>
<dbReference type="SUPFAM" id="SSF158682">
    <property type="entry name" value="TerB-like"/>
    <property type="match status" value="1"/>
</dbReference>
<dbReference type="InterPro" id="IPR029024">
    <property type="entry name" value="TerB-like"/>
</dbReference>
<organism evidence="2">
    <name type="scientific">Candidatus Kentrum sp. MB</name>
    <dbReference type="NCBI Taxonomy" id="2138164"/>
    <lineage>
        <taxon>Bacteria</taxon>
        <taxon>Pseudomonadati</taxon>
        <taxon>Pseudomonadota</taxon>
        <taxon>Gammaproteobacteria</taxon>
        <taxon>Candidatus Kentrum</taxon>
    </lineage>
</organism>